<evidence type="ECO:0000256" key="1">
    <source>
        <dbReference type="ARBA" id="ARBA00038048"/>
    </source>
</evidence>
<accession>A0A7J6LVI8</accession>
<feature type="domain" description="Saccharopine dehydrogenase NADP binding" evidence="2">
    <location>
        <begin position="10"/>
        <end position="139"/>
    </location>
</feature>
<dbReference type="Proteomes" id="UP000572268">
    <property type="component" value="Unassembled WGS sequence"/>
</dbReference>
<comment type="similarity">
    <text evidence="1">Belongs to the saccharopine dehydrogenase family.</text>
</comment>
<dbReference type="PANTHER" id="PTHR12286:SF5">
    <property type="entry name" value="SACCHAROPINE DEHYDROGENASE-LIKE OXIDOREDUCTASE"/>
    <property type="match status" value="1"/>
</dbReference>
<organism evidence="3 5">
    <name type="scientific">Perkinsus olseni</name>
    <name type="common">Perkinsus atlanticus</name>
    <dbReference type="NCBI Taxonomy" id="32597"/>
    <lineage>
        <taxon>Eukaryota</taxon>
        <taxon>Sar</taxon>
        <taxon>Alveolata</taxon>
        <taxon>Perkinsozoa</taxon>
        <taxon>Perkinsea</taxon>
        <taxon>Perkinsida</taxon>
        <taxon>Perkinsidae</taxon>
        <taxon>Perkinsus</taxon>
    </lineage>
</organism>
<comment type="caution">
    <text evidence="3">The sequence shown here is derived from an EMBL/GenBank/DDBJ whole genome shotgun (WGS) entry which is preliminary data.</text>
</comment>
<evidence type="ECO:0000259" key="2">
    <source>
        <dbReference type="Pfam" id="PF03435"/>
    </source>
</evidence>
<dbReference type="EMBL" id="JABAHT010000146">
    <property type="protein sequence ID" value="KAF4663275.1"/>
    <property type="molecule type" value="Genomic_DNA"/>
</dbReference>
<dbReference type="GO" id="GO:0005886">
    <property type="term" value="C:plasma membrane"/>
    <property type="evidence" value="ECO:0007669"/>
    <property type="project" value="TreeGrafter"/>
</dbReference>
<protein>
    <recommendedName>
        <fullName evidence="2">Saccharopine dehydrogenase NADP binding domain-containing protein</fullName>
    </recommendedName>
</protein>
<dbReference type="OrthoDB" id="10268090at2759"/>
<dbReference type="InterPro" id="IPR036291">
    <property type="entry name" value="NAD(P)-bd_dom_sf"/>
</dbReference>
<reference evidence="5 6" key="1">
    <citation type="submission" date="2020-04" db="EMBL/GenBank/DDBJ databases">
        <title>Perkinsus olseni comparative genomics.</title>
        <authorList>
            <person name="Bogema D.R."/>
        </authorList>
    </citation>
    <scope>NUCLEOTIDE SEQUENCE [LARGE SCALE GENOMIC DNA]</scope>
    <source>
        <strain evidence="3">ATCC PRA-179</strain>
        <strain evidence="4">ATCC PRA-31</strain>
    </source>
</reference>
<name>A0A7J6LVI8_PEROL</name>
<evidence type="ECO:0000313" key="3">
    <source>
        <dbReference type="EMBL" id="KAF4663275.1"/>
    </source>
</evidence>
<dbReference type="PANTHER" id="PTHR12286">
    <property type="entry name" value="SACCHAROPINE DEHYDROGENASE-LIKE OXIDOREDUCTASE"/>
    <property type="match status" value="1"/>
</dbReference>
<dbReference type="InterPro" id="IPR051276">
    <property type="entry name" value="Saccharopine_DH-like_oxidrdct"/>
</dbReference>
<proteinExistence type="inferred from homology"/>
<dbReference type="GO" id="GO:0005811">
    <property type="term" value="C:lipid droplet"/>
    <property type="evidence" value="ECO:0007669"/>
    <property type="project" value="TreeGrafter"/>
</dbReference>
<gene>
    <name evidence="4" type="ORF">FOL46_001671</name>
    <name evidence="3" type="ORF">FOZ61_001779</name>
</gene>
<dbReference type="GO" id="GO:0005739">
    <property type="term" value="C:mitochondrion"/>
    <property type="evidence" value="ECO:0007669"/>
    <property type="project" value="TreeGrafter"/>
</dbReference>
<dbReference type="Gene3D" id="3.40.50.720">
    <property type="entry name" value="NAD(P)-binding Rossmann-like Domain"/>
    <property type="match status" value="1"/>
</dbReference>
<dbReference type="AlphaFoldDB" id="A0A7J6LVI8"/>
<evidence type="ECO:0000313" key="4">
    <source>
        <dbReference type="EMBL" id="KAF4668990.1"/>
    </source>
</evidence>
<dbReference type="SUPFAM" id="SSF51735">
    <property type="entry name" value="NAD(P)-binding Rossmann-fold domains"/>
    <property type="match status" value="1"/>
</dbReference>
<evidence type="ECO:0000313" key="5">
    <source>
        <dbReference type="Proteomes" id="UP000570595"/>
    </source>
</evidence>
<dbReference type="Pfam" id="PF03435">
    <property type="entry name" value="Sacchrp_dh_NADP"/>
    <property type="match status" value="1"/>
</dbReference>
<dbReference type="Proteomes" id="UP000570595">
    <property type="component" value="Unassembled WGS sequence"/>
</dbReference>
<dbReference type="EMBL" id="JABANN010000149">
    <property type="protein sequence ID" value="KAF4668990.1"/>
    <property type="molecule type" value="Genomic_DNA"/>
</dbReference>
<dbReference type="GO" id="GO:0009247">
    <property type="term" value="P:glycolipid biosynthetic process"/>
    <property type="evidence" value="ECO:0007669"/>
    <property type="project" value="TreeGrafter"/>
</dbReference>
<evidence type="ECO:0000313" key="6">
    <source>
        <dbReference type="Proteomes" id="UP000572268"/>
    </source>
</evidence>
<sequence>MPSSNKDFDVIVFGASGYAGAFVAKEMAALCEKNNLKFGMAGRNSERIIKEVQARGGAPRKDQIVVADVSNSESIKKMAQRTRLVMNCVGPYRHFGEAVVSACAEVGTDYMDLCGEPEFIEKMQLKYTETAKSSGAIVINACAFDSVPADLGFQLMRDRLARDGGVPVSIESFLRNLYGPKGYVGHYATYECAVYGMGSVGELRAVRKSLQSQGMKPKLNRVGPALKHHPGFFQDDRVPGMLCMNFLGSDRSVVQRTQDMQTLADSTYQGFYHNCYLAVQNTLTNKLAFIIFGGLVNFLCKYTWGRDLLLKYPKLFTFGYFSHEGSTMEQLEEAGYRIEFFGKGFSSRKAQEEHPDKPDVEIKASVSGPDPGYIATSRMFSQLALVLLTMRDTVAVKEGGVYTAARVFRGTQAAKRLTEDGCAVFSDEILA</sequence>
<dbReference type="InterPro" id="IPR005097">
    <property type="entry name" value="Sacchrp_dh_NADP-bd"/>
</dbReference>